<proteinExistence type="predicted"/>
<dbReference type="CDD" id="cd02440">
    <property type="entry name" value="AdoMet_MTases"/>
    <property type="match status" value="1"/>
</dbReference>
<dbReference type="Proteomes" id="UP000247811">
    <property type="component" value="Unassembled WGS sequence"/>
</dbReference>
<protein>
    <submittedName>
        <fullName evidence="2">Methyltransferase family protein</fullName>
    </submittedName>
</protein>
<dbReference type="InterPro" id="IPR041698">
    <property type="entry name" value="Methyltransf_25"/>
</dbReference>
<dbReference type="AlphaFoldDB" id="A0A318H4H3"/>
<keyword evidence="2" id="KW-0489">Methyltransferase</keyword>
<dbReference type="Gene3D" id="3.40.50.150">
    <property type="entry name" value="Vaccinia Virus protein VP39"/>
    <property type="match status" value="1"/>
</dbReference>
<reference evidence="2 3" key="1">
    <citation type="submission" date="2018-05" db="EMBL/GenBank/DDBJ databases">
        <title>Genomic Encyclopedia of Type Strains, Phase IV (KMG-IV): sequencing the most valuable type-strain genomes for metagenomic binning, comparative biology and taxonomic classification.</title>
        <authorList>
            <person name="Goeker M."/>
        </authorList>
    </citation>
    <scope>NUCLEOTIDE SEQUENCE [LARGE SCALE GENOMIC DNA]</scope>
    <source>
        <strain evidence="2 3">DSM 566</strain>
    </source>
</reference>
<evidence type="ECO:0000313" key="3">
    <source>
        <dbReference type="Proteomes" id="UP000247811"/>
    </source>
</evidence>
<dbReference type="RefSeq" id="WP_110399251.1">
    <property type="nucleotide sequence ID" value="NZ_QJJS01000002.1"/>
</dbReference>
<dbReference type="EMBL" id="QJJS01000002">
    <property type="protein sequence ID" value="PXW98606.1"/>
    <property type="molecule type" value="Genomic_DNA"/>
</dbReference>
<dbReference type="OrthoDB" id="5642573at2"/>
<organism evidence="2 3">
    <name type="scientific">Sphaerotilus hippei</name>
    <dbReference type="NCBI Taxonomy" id="744406"/>
    <lineage>
        <taxon>Bacteria</taxon>
        <taxon>Pseudomonadati</taxon>
        <taxon>Pseudomonadota</taxon>
        <taxon>Betaproteobacteria</taxon>
        <taxon>Burkholderiales</taxon>
        <taxon>Sphaerotilaceae</taxon>
        <taxon>Sphaerotilus</taxon>
    </lineage>
</organism>
<dbReference type="GO" id="GO:0008168">
    <property type="term" value="F:methyltransferase activity"/>
    <property type="evidence" value="ECO:0007669"/>
    <property type="project" value="UniProtKB-KW"/>
</dbReference>
<dbReference type="InterPro" id="IPR029063">
    <property type="entry name" value="SAM-dependent_MTases_sf"/>
</dbReference>
<dbReference type="PANTHER" id="PTHR42912:SF99">
    <property type="entry name" value="METHYLTRANSFERASE TYPE 12 DOMAIN-CONTAINING PROTEIN"/>
    <property type="match status" value="1"/>
</dbReference>
<accession>A0A318H4H3</accession>
<keyword evidence="3" id="KW-1185">Reference proteome</keyword>
<dbReference type="SUPFAM" id="SSF53335">
    <property type="entry name" value="S-adenosyl-L-methionine-dependent methyltransferases"/>
    <property type="match status" value="1"/>
</dbReference>
<dbReference type="GO" id="GO:0032259">
    <property type="term" value="P:methylation"/>
    <property type="evidence" value="ECO:0007669"/>
    <property type="project" value="UniProtKB-KW"/>
</dbReference>
<dbReference type="InterPro" id="IPR050508">
    <property type="entry name" value="Methyltransf_Superfamily"/>
</dbReference>
<name>A0A318H4H3_9BURK</name>
<evidence type="ECO:0000313" key="2">
    <source>
        <dbReference type="EMBL" id="PXW98606.1"/>
    </source>
</evidence>
<evidence type="ECO:0000259" key="1">
    <source>
        <dbReference type="Pfam" id="PF13649"/>
    </source>
</evidence>
<gene>
    <name evidence="2" type="ORF">C7444_10283</name>
</gene>
<sequence length="267" mass="30365">MSCLHATMLPAPTSRDPWKDLYSSDDFVRYYAGKTLLQRPEQVILDHLAGALHGADVLDLGVGGGRTTPHLARRCRRYVGVDYAAPMVEACRKRFAALSLERDVRFEVAEARELPFAQASFDVVVFSFNGLDVVDRIDRLRALAECRRVLRPGGLFVHSSHNLNWTERRRAIGWSGWRATWEAWRFWSMVRRLNADRWPFHGESLMELIDDERGARTCYVRPGAHLAQLQASGFTPVEAFDLEGRRAADAAALGRLSDPWIYYLCRG</sequence>
<dbReference type="PANTHER" id="PTHR42912">
    <property type="entry name" value="METHYLTRANSFERASE"/>
    <property type="match status" value="1"/>
</dbReference>
<comment type="caution">
    <text evidence="2">The sequence shown here is derived from an EMBL/GenBank/DDBJ whole genome shotgun (WGS) entry which is preliminary data.</text>
</comment>
<feature type="domain" description="Methyltransferase" evidence="1">
    <location>
        <begin position="57"/>
        <end position="154"/>
    </location>
</feature>
<dbReference type="Pfam" id="PF13649">
    <property type="entry name" value="Methyltransf_25"/>
    <property type="match status" value="1"/>
</dbReference>
<keyword evidence="2" id="KW-0808">Transferase</keyword>